<dbReference type="InterPro" id="IPR036426">
    <property type="entry name" value="Bulb-type_lectin_dom_sf"/>
</dbReference>
<dbReference type="Pfam" id="PF01453">
    <property type="entry name" value="B_lectin"/>
    <property type="match status" value="1"/>
</dbReference>
<dbReference type="Gene3D" id="2.90.10.10">
    <property type="entry name" value="Bulb-type lectin domain"/>
    <property type="match status" value="1"/>
</dbReference>
<keyword evidence="6" id="KW-1185">Reference proteome</keyword>
<dbReference type="PANTHER" id="PTHR32444">
    <property type="entry name" value="BULB-TYPE LECTIN DOMAIN-CONTAINING PROTEIN"/>
    <property type="match status" value="1"/>
</dbReference>
<evidence type="ECO:0000256" key="3">
    <source>
        <dbReference type="ARBA" id="ARBA00023180"/>
    </source>
</evidence>
<dbReference type="AlphaFoldDB" id="A0AAV5L124"/>
<protein>
    <recommendedName>
        <fullName evidence="4">Bulb-type lectin domain-containing protein</fullName>
    </recommendedName>
</protein>
<proteinExistence type="predicted"/>
<dbReference type="EMBL" id="BPVZ01000089">
    <property type="protein sequence ID" value="GKV30859.1"/>
    <property type="molecule type" value="Genomic_DNA"/>
</dbReference>
<comment type="caution">
    <text evidence="5">The sequence shown here is derived from an EMBL/GenBank/DDBJ whole genome shotgun (WGS) entry which is preliminary data.</text>
</comment>
<dbReference type="SUPFAM" id="SSF51110">
    <property type="entry name" value="alpha-D-mannose-specific plant lectins"/>
    <property type="match status" value="1"/>
</dbReference>
<dbReference type="PROSITE" id="PS50927">
    <property type="entry name" value="BULB_LECTIN"/>
    <property type="match status" value="1"/>
</dbReference>
<evidence type="ECO:0000313" key="6">
    <source>
        <dbReference type="Proteomes" id="UP001054252"/>
    </source>
</evidence>
<gene>
    <name evidence="5" type="ORF">SLEP1_g39631</name>
</gene>
<keyword evidence="2" id="KW-1015">Disulfide bond</keyword>
<evidence type="ECO:0000259" key="4">
    <source>
        <dbReference type="PROSITE" id="PS50927"/>
    </source>
</evidence>
<dbReference type="PANTHER" id="PTHR32444:SF118">
    <property type="entry name" value="OS09G0551150 PROTEIN"/>
    <property type="match status" value="1"/>
</dbReference>
<organism evidence="5 6">
    <name type="scientific">Rubroshorea leprosula</name>
    <dbReference type="NCBI Taxonomy" id="152421"/>
    <lineage>
        <taxon>Eukaryota</taxon>
        <taxon>Viridiplantae</taxon>
        <taxon>Streptophyta</taxon>
        <taxon>Embryophyta</taxon>
        <taxon>Tracheophyta</taxon>
        <taxon>Spermatophyta</taxon>
        <taxon>Magnoliopsida</taxon>
        <taxon>eudicotyledons</taxon>
        <taxon>Gunneridae</taxon>
        <taxon>Pentapetalae</taxon>
        <taxon>rosids</taxon>
        <taxon>malvids</taxon>
        <taxon>Malvales</taxon>
        <taxon>Dipterocarpaceae</taxon>
        <taxon>Rubroshorea</taxon>
    </lineage>
</organism>
<dbReference type="InterPro" id="IPR001480">
    <property type="entry name" value="Bulb-type_lectin_dom"/>
</dbReference>
<keyword evidence="1" id="KW-0732">Signal</keyword>
<dbReference type="Proteomes" id="UP001054252">
    <property type="component" value="Unassembled WGS sequence"/>
</dbReference>
<accession>A0AAV5L124</accession>
<dbReference type="SMART" id="SM00108">
    <property type="entry name" value="B_lectin"/>
    <property type="match status" value="1"/>
</dbReference>
<evidence type="ECO:0000256" key="1">
    <source>
        <dbReference type="ARBA" id="ARBA00022729"/>
    </source>
</evidence>
<reference evidence="5 6" key="1">
    <citation type="journal article" date="2021" name="Commun. Biol.">
        <title>The genome of Shorea leprosula (Dipterocarpaceae) highlights the ecological relevance of drought in aseasonal tropical rainforests.</title>
        <authorList>
            <person name="Ng K.K.S."/>
            <person name="Kobayashi M.J."/>
            <person name="Fawcett J.A."/>
            <person name="Hatakeyama M."/>
            <person name="Paape T."/>
            <person name="Ng C.H."/>
            <person name="Ang C.C."/>
            <person name="Tnah L.H."/>
            <person name="Lee C.T."/>
            <person name="Nishiyama T."/>
            <person name="Sese J."/>
            <person name="O'Brien M.J."/>
            <person name="Copetti D."/>
            <person name="Mohd Noor M.I."/>
            <person name="Ong R.C."/>
            <person name="Putra M."/>
            <person name="Sireger I.Z."/>
            <person name="Indrioko S."/>
            <person name="Kosugi Y."/>
            <person name="Izuno A."/>
            <person name="Isagi Y."/>
            <person name="Lee S.L."/>
            <person name="Shimizu K.K."/>
        </authorList>
    </citation>
    <scope>NUCLEOTIDE SEQUENCE [LARGE SCALE GENOMIC DNA]</scope>
    <source>
        <strain evidence="5">214</strain>
    </source>
</reference>
<dbReference type="CDD" id="cd00028">
    <property type="entry name" value="B_lectin"/>
    <property type="match status" value="1"/>
</dbReference>
<evidence type="ECO:0000256" key="2">
    <source>
        <dbReference type="ARBA" id="ARBA00023157"/>
    </source>
</evidence>
<keyword evidence="3" id="KW-0325">Glycoprotein</keyword>
<sequence length="340" mass="38265">MRQRFPPFGQAGERAKCRGAGRDIPTAAFRRDCGKNLSFSSYSIVDAKTLNCLKTHEAKLLKTLPHAKVKSLDQEMCNLGGGSGAVLAVEMELSSMAEGKLQEGRHRKVEYALFFIFCLLSFPSSTARDTITPKQNVTDGETLVSGQKVFELGFFSPDEGSLNKRYLGIWYYGIQPRTVIWVANREKPVLDYHGVFAMRNNGELQVVDGKGQILWSSAYSTPTAIRVFPAATLMDNGNLVLQGVDNPWESYKQESNTFLPGMNMENKFLRSWKSGSDPAPGDFTFEVNKRWNQFMIRNRSSSDPYWESGWSPNLVNFNEVPNSVLEFMFRDNNFSALLIT</sequence>
<name>A0AAV5L124_9ROSI</name>
<feature type="domain" description="Bulb-type lectin" evidence="4">
    <location>
        <begin position="128"/>
        <end position="254"/>
    </location>
</feature>
<evidence type="ECO:0000313" key="5">
    <source>
        <dbReference type="EMBL" id="GKV30859.1"/>
    </source>
</evidence>